<keyword evidence="10 12" id="KW-0472">Membrane</keyword>
<dbReference type="FunFam" id="3.40.50.11660:FF:000002">
    <property type="entry name" value="Alpha-(1,3)-fucosyltransferase"/>
    <property type="match status" value="1"/>
</dbReference>
<comment type="similarity">
    <text evidence="3 12">Belongs to the glycosyltransferase 10 family.</text>
</comment>
<keyword evidence="5 12" id="KW-0808">Transferase</keyword>
<keyword evidence="8 12" id="KW-1133">Transmembrane helix</keyword>
<dbReference type="PANTHER" id="PTHR48438">
    <property type="entry name" value="ALPHA-(1,3)-FUCOSYLTRANSFERASE C-RELATED"/>
    <property type="match status" value="1"/>
</dbReference>
<dbReference type="InterPro" id="IPR001503">
    <property type="entry name" value="Glyco_trans_10"/>
</dbReference>
<evidence type="ECO:0000256" key="7">
    <source>
        <dbReference type="ARBA" id="ARBA00022968"/>
    </source>
</evidence>
<evidence type="ECO:0000256" key="4">
    <source>
        <dbReference type="ARBA" id="ARBA00022676"/>
    </source>
</evidence>
<proteinExistence type="inferred from homology"/>
<dbReference type="OrthoDB" id="427096at2759"/>
<dbReference type="SUPFAM" id="SSF53756">
    <property type="entry name" value="UDP-Glycosyltransferase/glycogen phosphorylase"/>
    <property type="match status" value="1"/>
</dbReference>
<keyword evidence="9 12" id="KW-0333">Golgi apparatus</keyword>
<accession>A0A210PHI5</accession>
<keyword evidence="6 12" id="KW-0812">Transmembrane</keyword>
<evidence type="ECO:0000256" key="2">
    <source>
        <dbReference type="ARBA" id="ARBA00004922"/>
    </source>
</evidence>
<dbReference type="GO" id="GO:0008417">
    <property type="term" value="F:fucosyltransferase activity"/>
    <property type="evidence" value="ECO:0007669"/>
    <property type="project" value="InterPro"/>
</dbReference>
<protein>
    <recommendedName>
        <fullName evidence="12">Fucosyltransferase</fullName>
        <ecNumber evidence="12">2.4.1.-</ecNumber>
    </recommendedName>
</protein>
<gene>
    <name evidence="15" type="ORF">KP79_PYT23577</name>
</gene>
<evidence type="ECO:0000256" key="9">
    <source>
        <dbReference type="ARBA" id="ARBA00023034"/>
    </source>
</evidence>
<evidence type="ECO:0000256" key="1">
    <source>
        <dbReference type="ARBA" id="ARBA00004323"/>
    </source>
</evidence>
<keyword evidence="4 12" id="KW-0328">Glycosyltransferase</keyword>
<keyword evidence="16" id="KW-1185">Reference proteome</keyword>
<comment type="subcellular location">
    <subcellularLocation>
        <location evidence="1">Golgi apparatus membrane</location>
        <topology evidence="1">Single-pass type II membrane protein</topology>
    </subcellularLocation>
    <subcellularLocation>
        <location evidence="12">Golgi apparatus</location>
        <location evidence="12">Golgi stack membrane</location>
        <topology evidence="12">Single-pass type II membrane protein</topology>
    </subcellularLocation>
</comment>
<evidence type="ECO:0000256" key="10">
    <source>
        <dbReference type="ARBA" id="ARBA00023136"/>
    </source>
</evidence>
<keyword evidence="11" id="KW-0325">Glycoprotein</keyword>
<dbReference type="Proteomes" id="UP000242188">
    <property type="component" value="Unassembled WGS sequence"/>
</dbReference>
<evidence type="ECO:0000256" key="5">
    <source>
        <dbReference type="ARBA" id="ARBA00022679"/>
    </source>
</evidence>
<dbReference type="Pfam" id="PF17039">
    <property type="entry name" value="Glyco_tran_10_N"/>
    <property type="match status" value="1"/>
</dbReference>
<evidence type="ECO:0000313" key="16">
    <source>
        <dbReference type="Proteomes" id="UP000242188"/>
    </source>
</evidence>
<dbReference type="GO" id="GO:0000139">
    <property type="term" value="C:Golgi membrane"/>
    <property type="evidence" value="ECO:0007669"/>
    <property type="project" value="UniProtKB-SubCell"/>
</dbReference>
<dbReference type="InterPro" id="IPR055270">
    <property type="entry name" value="Glyco_tran_10_C"/>
</dbReference>
<dbReference type="InterPro" id="IPR031481">
    <property type="entry name" value="Glyco_tran_10_N"/>
</dbReference>
<evidence type="ECO:0000259" key="14">
    <source>
        <dbReference type="Pfam" id="PF17039"/>
    </source>
</evidence>
<organism evidence="15 16">
    <name type="scientific">Mizuhopecten yessoensis</name>
    <name type="common">Japanese scallop</name>
    <name type="synonym">Patinopecten yessoensis</name>
    <dbReference type="NCBI Taxonomy" id="6573"/>
    <lineage>
        <taxon>Eukaryota</taxon>
        <taxon>Metazoa</taxon>
        <taxon>Spiralia</taxon>
        <taxon>Lophotrochozoa</taxon>
        <taxon>Mollusca</taxon>
        <taxon>Bivalvia</taxon>
        <taxon>Autobranchia</taxon>
        <taxon>Pteriomorphia</taxon>
        <taxon>Pectinida</taxon>
        <taxon>Pectinoidea</taxon>
        <taxon>Pectinidae</taxon>
        <taxon>Mizuhopecten</taxon>
    </lineage>
</organism>
<comment type="caution">
    <text evidence="15">The sequence shown here is derived from an EMBL/GenBank/DDBJ whole genome shotgun (WGS) entry which is preliminary data.</text>
</comment>
<dbReference type="PANTHER" id="PTHR48438:SF1">
    <property type="entry name" value="ALPHA-(1,3)-FUCOSYLTRANSFERASE C-RELATED"/>
    <property type="match status" value="1"/>
</dbReference>
<feature type="domain" description="Fucosyltransferase C-terminal" evidence="13">
    <location>
        <begin position="191"/>
        <end position="373"/>
    </location>
</feature>
<dbReference type="GO" id="GO:0032580">
    <property type="term" value="C:Golgi cisterna membrane"/>
    <property type="evidence" value="ECO:0007669"/>
    <property type="project" value="UniProtKB-SubCell"/>
</dbReference>
<evidence type="ECO:0000259" key="13">
    <source>
        <dbReference type="Pfam" id="PF00852"/>
    </source>
</evidence>
<feature type="domain" description="Fucosyltransferase N-terminal" evidence="14">
    <location>
        <begin position="72"/>
        <end position="168"/>
    </location>
</feature>
<dbReference type="InterPro" id="IPR038577">
    <property type="entry name" value="GT10-like_C_sf"/>
</dbReference>
<dbReference type="AlphaFoldDB" id="A0A210PHI5"/>
<evidence type="ECO:0000256" key="11">
    <source>
        <dbReference type="ARBA" id="ARBA00023180"/>
    </source>
</evidence>
<dbReference type="UniPathway" id="UPA00378"/>
<reference evidence="15 16" key="1">
    <citation type="journal article" date="2017" name="Nat. Ecol. Evol.">
        <title>Scallop genome provides insights into evolution of bilaterian karyotype and development.</title>
        <authorList>
            <person name="Wang S."/>
            <person name="Zhang J."/>
            <person name="Jiao W."/>
            <person name="Li J."/>
            <person name="Xun X."/>
            <person name="Sun Y."/>
            <person name="Guo X."/>
            <person name="Huan P."/>
            <person name="Dong B."/>
            <person name="Zhang L."/>
            <person name="Hu X."/>
            <person name="Sun X."/>
            <person name="Wang J."/>
            <person name="Zhao C."/>
            <person name="Wang Y."/>
            <person name="Wang D."/>
            <person name="Huang X."/>
            <person name="Wang R."/>
            <person name="Lv J."/>
            <person name="Li Y."/>
            <person name="Zhang Z."/>
            <person name="Liu B."/>
            <person name="Lu W."/>
            <person name="Hui Y."/>
            <person name="Liang J."/>
            <person name="Zhou Z."/>
            <person name="Hou R."/>
            <person name="Li X."/>
            <person name="Liu Y."/>
            <person name="Li H."/>
            <person name="Ning X."/>
            <person name="Lin Y."/>
            <person name="Zhao L."/>
            <person name="Xing Q."/>
            <person name="Dou J."/>
            <person name="Li Y."/>
            <person name="Mao J."/>
            <person name="Guo H."/>
            <person name="Dou H."/>
            <person name="Li T."/>
            <person name="Mu C."/>
            <person name="Jiang W."/>
            <person name="Fu Q."/>
            <person name="Fu X."/>
            <person name="Miao Y."/>
            <person name="Liu J."/>
            <person name="Yu Q."/>
            <person name="Li R."/>
            <person name="Liao H."/>
            <person name="Li X."/>
            <person name="Kong Y."/>
            <person name="Jiang Z."/>
            <person name="Chourrout D."/>
            <person name="Li R."/>
            <person name="Bao Z."/>
        </authorList>
    </citation>
    <scope>NUCLEOTIDE SEQUENCE [LARGE SCALE GENOMIC DNA]</scope>
    <source>
        <strain evidence="15 16">PY_sf001</strain>
    </source>
</reference>
<comment type="pathway">
    <text evidence="2">Protein modification; protein glycosylation.</text>
</comment>
<evidence type="ECO:0000313" key="15">
    <source>
        <dbReference type="EMBL" id="OWF35951.1"/>
    </source>
</evidence>
<keyword evidence="7" id="KW-0735">Signal-anchor</keyword>
<dbReference type="EC" id="2.4.1.-" evidence="12"/>
<evidence type="ECO:0000256" key="8">
    <source>
        <dbReference type="ARBA" id="ARBA00022989"/>
    </source>
</evidence>
<dbReference type="Gene3D" id="3.40.50.11660">
    <property type="entry name" value="Glycosyl transferase family 10, C-terminal domain"/>
    <property type="match status" value="1"/>
</dbReference>
<evidence type="ECO:0000256" key="6">
    <source>
        <dbReference type="ARBA" id="ARBA00022692"/>
    </source>
</evidence>
<sequence>MAQSVIPYSRQVILYYCLSLLIFGTFVGFLYFDAQEHAWSSTVILSPKIAAYDYVKQSYKEKDTESIKLTVKTVLFWNIPSWAYSNMFRGCEYKCVLTTDKSKMAVQSAIIFHVPTMGGKPPKKPAGQVWVYYGVEPPTLYSNMNRWRRLFNWTINYRRDSDIISRYGSFESTHLKTINKNASHIGELSIRKNRTATWFVGHCNTAGRRETFVKLLQKHMDVSIYGRCGTQICKESGPASAWGKNCLQNVEKDTRYYLSFENSLCRDYMTEKAYKVFNTHSLVPVVRGGANYSLYLPPETFIDSSRFENATSLSKYLVEIKTNKTAFTRLFENRNIHKTNYNDNWGTRPFCEMCRRLHYPKKYSRLYEDVSVWSRGRGDIAFCKKPTDLV</sequence>
<dbReference type="EMBL" id="NEDP02076693">
    <property type="protein sequence ID" value="OWF35951.1"/>
    <property type="molecule type" value="Genomic_DNA"/>
</dbReference>
<evidence type="ECO:0000256" key="12">
    <source>
        <dbReference type="RuleBase" id="RU003832"/>
    </source>
</evidence>
<feature type="transmembrane region" description="Helical" evidence="12">
    <location>
        <begin position="12"/>
        <end position="32"/>
    </location>
</feature>
<evidence type="ECO:0000256" key="3">
    <source>
        <dbReference type="ARBA" id="ARBA00008919"/>
    </source>
</evidence>
<dbReference type="Pfam" id="PF00852">
    <property type="entry name" value="Glyco_transf_10"/>
    <property type="match status" value="1"/>
</dbReference>
<name>A0A210PHI5_MIZYE</name>
<dbReference type="STRING" id="6573.A0A210PHI5"/>